<evidence type="ECO:0000256" key="1">
    <source>
        <dbReference type="SAM" id="Phobius"/>
    </source>
</evidence>
<proteinExistence type="predicted"/>
<gene>
    <name evidence="2" type="ORF">CRENBAI_004971</name>
</gene>
<organism evidence="2 3">
    <name type="scientific">Crenichthys baileyi</name>
    <name type="common">White River springfish</name>
    <dbReference type="NCBI Taxonomy" id="28760"/>
    <lineage>
        <taxon>Eukaryota</taxon>
        <taxon>Metazoa</taxon>
        <taxon>Chordata</taxon>
        <taxon>Craniata</taxon>
        <taxon>Vertebrata</taxon>
        <taxon>Euteleostomi</taxon>
        <taxon>Actinopterygii</taxon>
        <taxon>Neopterygii</taxon>
        <taxon>Teleostei</taxon>
        <taxon>Neoteleostei</taxon>
        <taxon>Acanthomorphata</taxon>
        <taxon>Ovalentaria</taxon>
        <taxon>Atherinomorphae</taxon>
        <taxon>Cyprinodontiformes</taxon>
        <taxon>Goodeidae</taxon>
        <taxon>Crenichthys</taxon>
    </lineage>
</organism>
<keyword evidence="3" id="KW-1185">Reference proteome</keyword>
<dbReference type="EMBL" id="JAHHUM010001860">
    <property type="protein sequence ID" value="KAK5608079.1"/>
    <property type="molecule type" value="Genomic_DNA"/>
</dbReference>
<sequence length="104" mass="11542">MDVLLSPSPSKANPLNWSLEVTTTYFLYFFIIFLTKEFPLLTGHPWHKTDNPHINWTDSHIEAWCSGCHACCLHSTVPSSSPLAELQSAPDLSNIPSAPPCLCC</sequence>
<evidence type="ECO:0000313" key="3">
    <source>
        <dbReference type="Proteomes" id="UP001311232"/>
    </source>
</evidence>
<dbReference type="Proteomes" id="UP001311232">
    <property type="component" value="Unassembled WGS sequence"/>
</dbReference>
<name>A0AAV9RGC6_9TELE</name>
<comment type="caution">
    <text evidence="2">The sequence shown here is derived from an EMBL/GenBank/DDBJ whole genome shotgun (WGS) entry which is preliminary data.</text>
</comment>
<accession>A0AAV9RGC6</accession>
<keyword evidence="1" id="KW-0812">Transmembrane</keyword>
<protein>
    <submittedName>
        <fullName evidence="2">Uncharacterized protein</fullName>
    </submittedName>
</protein>
<feature type="transmembrane region" description="Helical" evidence="1">
    <location>
        <begin position="15"/>
        <end position="34"/>
    </location>
</feature>
<reference evidence="2 3" key="1">
    <citation type="submission" date="2021-06" db="EMBL/GenBank/DDBJ databases">
        <authorList>
            <person name="Palmer J.M."/>
        </authorList>
    </citation>
    <scope>NUCLEOTIDE SEQUENCE [LARGE SCALE GENOMIC DNA]</scope>
    <source>
        <strain evidence="2 3">MEX-2019</strain>
        <tissue evidence="2">Muscle</tissue>
    </source>
</reference>
<keyword evidence="1" id="KW-1133">Transmembrane helix</keyword>
<evidence type="ECO:0000313" key="2">
    <source>
        <dbReference type="EMBL" id="KAK5608079.1"/>
    </source>
</evidence>
<dbReference type="AlphaFoldDB" id="A0AAV9RGC6"/>
<keyword evidence="1" id="KW-0472">Membrane</keyword>